<sequence length="345" mass="40161">MEVYEAKYDYVKERDDVLSFTKGEKFYITNKTNDKWWAAKKIDDNTIGYVPSIYLKPSTERIIRKLVPEVRRDTEEHKIHLRALAEIHKKIKPLPAPKTALRLEGLAQDKPPPPQHIRSHTHRGYPLGSPDTHSPVSPTLPTPPMSPNQLPPYKKYSWPHAGEPPMMSHHHHTPNYMSPPPMASPPPPDYDLEDGALDKNDMPFHHKPVNSSGRYSSLSSEEDDSLLIKPKPLPNPVKESKEHRQMHRELRLSYKTGGPLPQKSELSVVNRERRMEQKRREQEEEAKSRRTSMEIKLLERKEKEQQEEEREQRLAKMKAQEAIEEEKKPEFMKVRLKQTSSLPKT</sequence>
<feature type="compositionally biased region" description="Pro residues" evidence="4">
    <location>
        <begin position="138"/>
        <end position="150"/>
    </location>
</feature>
<dbReference type="InterPro" id="IPR009533">
    <property type="entry name" value="FAM107"/>
</dbReference>
<dbReference type="Gene3D" id="2.30.30.40">
    <property type="entry name" value="SH3 Domains"/>
    <property type="match status" value="1"/>
</dbReference>
<proteinExistence type="predicted"/>
<dbReference type="PRINTS" id="PR00452">
    <property type="entry name" value="SH3DOMAIN"/>
</dbReference>
<accession>A0A8B7YUA8</accession>
<keyword evidence="2" id="KW-0175">Coiled coil</keyword>
<protein>
    <submittedName>
        <fullName evidence="7">MAP7 domain-containing protein 1-like isoform X4</fullName>
    </submittedName>
</protein>
<dbReference type="AlphaFoldDB" id="A0A8B7YUA8"/>
<keyword evidence="1 3" id="KW-0728">SH3 domain</keyword>
<reference evidence="7" key="1">
    <citation type="submission" date="2025-08" db="UniProtKB">
        <authorList>
            <consortium name="RefSeq"/>
        </authorList>
    </citation>
    <scope>IDENTIFICATION</scope>
</reference>
<evidence type="ECO:0000259" key="5">
    <source>
        <dbReference type="PROSITE" id="PS50002"/>
    </source>
</evidence>
<feature type="region of interest" description="Disordered" evidence="4">
    <location>
        <begin position="106"/>
        <end position="345"/>
    </location>
</feature>
<name>A0A8B7YUA8_ACAPL</name>
<dbReference type="GeneID" id="110982146"/>
<evidence type="ECO:0000313" key="7">
    <source>
        <dbReference type="RefSeq" id="XP_022096060.1"/>
    </source>
</evidence>
<gene>
    <name evidence="7" type="primary">LOC110982146</name>
</gene>
<evidence type="ECO:0000256" key="2">
    <source>
        <dbReference type="ARBA" id="ARBA00023054"/>
    </source>
</evidence>
<evidence type="ECO:0000256" key="4">
    <source>
        <dbReference type="SAM" id="MobiDB-lite"/>
    </source>
</evidence>
<dbReference type="Pfam" id="PF00018">
    <property type="entry name" value="SH3_1"/>
    <property type="match status" value="1"/>
</dbReference>
<dbReference type="PANTHER" id="PTHR16768:SF5">
    <property type="entry name" value="FI14214P"/>
    <property type="match status" value="1"/>
</dbReference>
<keyword evidence="6" id="KW-1185">Reference proteome</keyword>
<dbReference type="InterPro" id="IPR036028">
    <property type="entry name" value="SH3-like_dom_sf"/>
</dbReference>
<feature type="domain" description="SH3" evidence="5">
    <location>
        <begin position="1"/>
        <end position="60"/>
    </location>
</feature>
<dbReference type="InterPro" id="IPR001452">
    <property type="entry name" value="SH3_domain"/>
</dbReference>
<feature type="compositionally biased region" description="Basic and acidic residues" evidence="4">
    <location>
        <begin position="238"/>
        <end position="252"/>
    </location>
</feature>
<dbReference type="Pfam" id="PF06625">
    <property type="entry name" value="DUF1151"/>
    <property type="match status" value="1"/>
</dbReference>
<dbReference type="OrthoDB" id="10049758at2759"/>
<feature type="compositionally biased region" description="Pro residues" evidence="4">
    <location>
        <begin position="177"/>
        <end position="189"/>
    </location>
</feature>
<feature type="compositionally biased region" description="Basic and acidic residues" evidence="4">
    <location>
        <begin position="270"/>
        <end position="333"/>
    </location>
</feature>
<dbReference type="SMART" id="SM00326">
    <property type="entry name" value="SH3"/>
    <property type="match status" value="1"/>
</dbReference>
<organism evidence="6 7">
    <name type="scientific">Acanthaster planci</name>
    <name type="common">Crown-of-thorns starfish</name>
    <dbReference type="NCBI Taxonomy" id="133434"/>
    <lineage>
        <taxon>Eukaryota</taxon>
        <taxon>Metazoa</taxon>
        <taxon>Echinodermata</taxon>
        <taxon>Eleutherozoa</taxon>
        <taxon>Asterozoa</taxon>
        <taxon>Asteroidea</taxon>
        <taxon>Valvatacea</taxon>
        <taxon>Valvatida</taxon>
        <taxon>Acanthasteridae</taxon>
        <taxon>Acanthaster</taxon>
    </lineage>
</organism>
<dbReference type="SUPFAM" id="SSF50044">
    <property type="entry name" value="SH3-domain"/>
    <property type="match status" value="1"/>
</dbReference>
<dbReference type="Proteomes" id="UP000694845">
    <property type="component" value="Unplaced"/>
</dbReference>
<evidence type="ECO:0000313" key="6">
    <source>
        <dbReference type="Proteomes" id="UP000694845"/>
    </source>
</evidence>
<evidence type="ECO:0000256" key="3">
    <source>
        <dbReference type="PROSITE-ProRule" id="PRU00192"/>
    </source>
</evidence>
<evidence type="ECO:0000256" key="1">
    <source>
        <dbReference type="ARBA" id="ARBA00022443"/>
    </source>
</evidence>
<dbReference type="PANTHER" id="PTHR16768">
    <property type="entry name" value="DOWN REGULATED IN RENAL CARCINOMA 1/TU3A"/>
    <property type="match status" value="1"/>
</dbReference>
<dbReference type="RefSeq" id="XP_022096060.1">
    <property type="nucleotide sequence ID" value="XM_022240368.1"/>
</dbReference>
<dbReference type="PROSITE" id="PS50002">
    <property type="entry name" value="SH3"/>
    <property type="match status" value="1"/>
</dbReference>